<evidence type="ECO:0000313" key="2">
    <source>
        <dbReference type="Proteomes" id="UP001434883"/>
    </source>
</evidence>
<organism evidence="1 2">
    <name type="scientific">Xenoophorus captivus</name>
    <dbReference type="NCBI Taxonomy" id="1517983"/>
    <lineage>
        <taxon>Eukaryota</taxon>
        <taxon>Metazoa</taxon>
        <taxon>Chordata</taxon>
        <taxon>Craniata</taxon>
        <taxon>Vertebrata</taxon>
        <taxon>Euteleostomi</taxon>
        <taxon>Actinopterygii</taxon>
        <taxon>Neopterygii</taxon>
        <taxon>Teleostei</taxon>
        <taxon>Neoteleostei</taxon>
        <taxon>Acanthomorphata</taxon>
        <taxon>Ovalentaria</taxon>
        <taxon>Atherinomorphae</taxon>
        <taxon>Cyprinodontiformes</taxon>
        <taxon>Goodeidae</taxon>
        <taxon>Xenoophorus</taxon>
    </lineage>
</organism>
<comment type="caution">
    <text evidence="1">The sequence shown here is derived from an EMBL/GenBank/DDBJ whole genome shotgun (WGS) entry which is preliminary data.</text>
</comment>
<proteinExistence type="predicted"/>
<accession>A0ABV0R1H0</accession>
<reference evidence="1 2" key="1">
    <citation type="submission" date="2021-06" db="EMBL/GenBank/DDBJ databases">
        <authorList>
            <person name="Palmer J.M."/>
        </authorList>
    </citation>
    <scope>NUCLEOTIDE SEQUENCE [LARGE SCALE GENOMIC DNA]</scope>
    <source>
        <strain evidence="1 2">XC_2019</strain>
        <tissue evidence="1">Muscle</tissue>
    </source>
</reference>
<protein>
    <submittedName>
        <fullName evidence="1">Uncharacterized protein</fullName>
    </submittedName>
</protein>
<evidence type="ECO:0000313" key="1">
    <source>
        <dbReference type="EMBL" id="MEQ2201964.1"/>
    </source>
</evidence>
<dbReference type="EMBL" id="JAHRIN010029929">
    <property type="protein sequence ID" value="MEQ2201964.1"/>
    <property type="molecule type" value="Genomic_DNA"/>
</dbReference>
<sequence length="90" mass="10540">MSSRYHHLREVMDYSFNVSTVIPAGLHRTPLEDRRCSVSPFLLTLYPDPEVCPSVPCDNLLPEKVRRCSLRVRRLSKTPDFTSFRVYNRN</sequence>
<keyword evidence="2" id="KW-1185">Reference proteome</keyword>
<dbReference type="Proteomes" id="UP001434883">
    <property type="component" value="Unassembled WGS sequence"/>
</dbReference>
<gene>
    <name evidence="1" type="ORF">XENOCAPTIV_021551</name>
</gene>
<name>A0ABV0R1H0_9TELE</name>